<reference evidence="1 2" key="1">
    <citation type="submission" date="2017-04" db="EMBL/GenBank/DDBJ databases">
        <title>Kefir bacterial isolates.</title>
        <authorList>
            <person name="Kim Y."/>
            <person name="Blasche S."/>
            <person name="Patil K.R."/>
        </authorList>
    </citation>
    <scope>NUCLEOTIDE SEQUENCE [LARGE SCALE GENOMIC DNA]</scope>
    <source>
        <strain evidence="1 2">OG2</strain>
    </source>
</reference>
<dbReference type="Proteomes" id="UP000216867">
    <property type="component" value="Unassembled WGS sequence"/>
</dbReference>
<sequence>MRTFRDVEAGARDNLVVLSSLGSVRIGEIIGFGTTGGRPKSEAVIAASDRFIAAGIIHARDFLEADAHEMKRTYTSVRGLGWVTFEYFTMLLGVPGVKADTMITRFVNNALIAANIEPVGSHSAREIVVDTFDKSGRNGSLSAFENALWRFQSDS</sequence>
<gene>
    <name evidence="1" type="ORF">B8X04_05050</name>
</gene>
<evidence type="ECO:0000313" key="2">
    <source>
        <dbReference type="Proteomes" id="UP000216867"/>
    </source>
</evidence>
<protein>
    <submittedName>
        <fullName evidence="1">Uncharacterized protein</fullName>
    </submittedName>
</protein>
<evidence type="ECO:0000313" key="1">
    <source>
        <dbReference type="EMBL" id="PAK96129.1"/>
    </source>
</evidence>
<dbReference type="AlphaFoldDB" id="A0A269ZEQ3"/>
<dbReference type="EMBL" id="NCWY01000004">
    <property type="protein sequence ID" value="PAK96129.1"/>
    <property type="molecule type" value="Genomic_DNA"/>
</dbReference>
<name>A0A269ZEQ3_9MICO</name>
<accession>A0A269ZEQ3</accession>
<proteinExistence type="predicted"/>
<organism evidence="1 2">
    <name type="scientific">Brevibacterium casei</name>
    <dbReference type="NCBI Taxonomy" id="33889"/>
    <lineage>
        <taxon>Bacteria</taxon>
        <taxon>Bacillati</taxon>
        <taxon>Actinomycetota</taxon>
        <taxon>Actinomycetes</taxon>
        <taxon>Micrococcales</taxon>
        <taxon>Brevibacteriaceae</taxon>
        <taxon>Brevibacterium</taxon>
    </lineage>
</organism>
<comment type="caution">
    <text evidence="1">The sequence shown here is derived from an EMBL/GenBank/DDBJ whole genome shotgun (WGS) entry which is preliminary data.</text>
</comment>